<dbReference type="GO" id="GO:0000139">
    <property type="term" value="C:Golgi membrane"/>
    <property type="evidence" value="ECO:0007669"/>
    <property type="project" value="UniProtKB-SubCell"/>
</dbReference>
<feature type="transmembrane region" description="Helical" evidence="10">
    <location>
        <begin position="510"/>
        <end position="530"/>
    </location>
</feature>
<sequence length="685" mass="78632">MRIFGIAPELRNYRLMKIGFWGYQLYISPWCTDRIQIWSIHSFIPNSWSKLFDFPLIQLFYSFYALSPNEPFIYALVVALFECDVPRISILRIYMDSGACDVFNLDEVSGNEFENKVFFENVVLGCGKQLYMYERSVVMGPIPFWKITLLEDSMTFTITNETICTDENEERCSRFPIVLDGDRRKVFKLLDNHDIVVFDGESNSWSTYPPASNTAANLNLLRVRGICETYGQTVHRMGAVESPLTFYVSEGICIAKIFRHSYHIFYHIIFDDERKVYRVIPAGKYRLPMHIQLRFYGLYNDNTAKLLAACGMEESLNKGLKLVVRIVQLDSFCDQILFIQMCVRDLMGSAFRILSPFECCEEIFMIQQSGIDHAAQKNNKNALHSAVPRAEPITLVGIDITSRSEGLQFIILCCTVFIFYIIYGFVQELMFKLDDMELYGWHLTLIQFSVCSAMALLESFCYATKDRRRIPLHIYLQISTLTVGTIGFSNVAVGYLNYPTQVVFKCWKQYSWIDFIAACMMSFGLAIFILGDSAVSPIFNPFGYAMISIALLFDAVIGNIQEKSLHIYRATNNEMHPLQTYGYGILFSISGYLGLNAILSLVRTQGALTAVTVTTARKAITITLSFLFFSKPFTAQYLWGGLLIVIAIYLNLYSKSRSNWKHIILNFIRYLHAVNRHKYRCVDSI</sequence>
<keyword evidence="11" id="KW-1185">Reference proteome</keyword>
<dbReference type="InterPro" id="IPR013657">
    <property type="entry name" value="SCL35B1-4/HUT1"/>
</dbReference>
<evidence type="ECO:0000256" key="2">
    <source>
        <dbReference type="ARBA" id="ARBA00010694"/>
    </source>
</evidence>
<feature type="transmembrane region" description="Helical" evidence="10">
    <location>
        <begin position="474"/>
        <end position="498"/>
    </location>
</feature>
<comment type="similarity">
    <text evidence="2">Belongs to the nucleotide-sugar transporter family. SLC35B subfamily.</text>
</comment>
<dbReference type="Proteomes" id="UP000887581">
    <property type="component" value="Unplaced"/>
</dbReference>
<evidence type="ECO:0000256" key="7">
    <source>
        <dbReference type="ARBA" id="ARBA00039669"/>
    </source>
</evidence>
<feature type="transmembrane region" description="Helical" evidence="10">
    <location>
        <begin position="542"/>
        <end position="560"/>
    </location>
</feature>
<evidence type="ECO:0000256" key="4">
    <source>
        <dbReference type="ARBA" id="ARBA00022692"/>
    </source>
</evidence>
<evidence type="ECO:0000256" key="6">
    <source>
        <dbReference type="ARBA" id="ARBA00023136"/>
    </source>
</evidence>
<evidence type="ECO:0000256" key="10">
    <source>
        <dbReference type="SAM" id="Phobius"/>
    </source>
</evidence>
<evidence type="ECO:0000313" key="11">
    <source>
        <dbReference type="Proteomes" id="UP000887581"/>
    </source>
</evidence>
<name>A0A915Q6I2_9BILA</name>
<keyword evidence="3" id="KW-0813">Transport</keyword>
<dbReference type="WBParaSite" id="sdigi.contig92.g4131.t1">
    <property type="protein sequence ID" value="sdigi.contig92.g4131.t1"/>
    <property type="gene ID" value="sdigi.contig92.g4131"/>
</dbReference>
<dbReference type="PANTHER" id="PTHR10778">
    <property type="entry name" value="SOLUTE CARRIER FAMILY 35 MEMBER B"/>
    <property type="match status" value="1"/>
</dbReference>
<evidence type="ECO:0000256" key="8">
    <source>
        <dbReference type="ARBA" id="ARBA00041866"/>
    </source>
</evidence>
<evidence type="ECO:0000256" key="1">
    <source>
        <dbReference type="ARBA" id="ARBA00004653"/>
    </source>
</evidence>
<protein>
    <recommendedName>
        <fullName evidence="7">Adenosine 3'-phospho 5'-phosphosulfate transporter 2</fullName>
    </recommendedName>
    <alternativeName>
        <fullName evidence="8">PAPS transporter 2</fullName>
    </alternativeName>
    <alternativeName>
        <fullName evidence="9">Solute carrier family 35 member B3 homolog</fullName>
    </alternativeName>
</protein>
<keyword evidence="5 10" id="KW-1133">Transmembrane helix</keyword>
<comment type="subcellular location">
    <subcellularLocation>
        <location evidence="1">Golgi apparatus membrane</location>
        <topology evidence="1">Multi-pass membrane protein</topology>
    </subcellularLocation>
</comment>
<dbReference type="GO" id="GO:0046964">
    <property type="term" value="F:3'-phosphoadenosine 5'-phosphosulfate transmembrane transporter activity"/>
    <property type="evidence" value="ECO:0007669"/>
    <property type="project" value="TreeGrafter"/>
</dbReference>
<evidence type="ECO:0000313" key="12">
    <source>
        <dbReference type="WBParaSite" id="sdigi.contig92.g4131.t1"/>
    </source>
</evidence>
<dbReference type="AlphaFoldDB" id="A0A915Q6I2"/>
<evidence type="ECO:0000256" key="3">
    <source>
        <dbReference type="ARBA" id="ARBA00022448"/>
    </source>
</evidence>
<keyword evidence="4 10" id="KW-0812">Transmembrane</keyword>
<feature type="transmembrane region" description="Helical" evidence="10">
    <location>
        <begin position="606"/>
        <end position="629"/>
    </location>
</feature>
<evidence type="ECO:0000256" key="9">
    <source>
        <dbReference type="ARBA" id="ARBA00042729"/>
    </source>
</evidence>
<feature type="transmembrane region" description="Helical" evidence="10">
    <location>
        <begin position="407"/>
        <end position="426"/>
    </location>
</feature>
<dbReference type="Pfam" id="PF08449">
    <property type="entry name" value="UAA"/>
    <property type="match status" value="2"/>
</dbReference>
<feature type="transmembrane region" description="Helical" evidence="10">
    <location>
        <begin position="635"/>
        <end position="653"/>
    </location>
</feature>
<proteinExistence type="inferred from homology"/>
<dbReference type="GO" id="GO:0005789">
    <property type="term" value="C:endoplasmic reticulum membrane"/>
    <property type="evidence" value="ECO:0007669"/>
    <property type="project" value="TreeGrafter"/>
</dbReference>
<keyword evidence="6 10" id="KW-0472">Membrane</keyword>
<reference evidence="12" key="1">
    <citation type="submission" date="2022-11" db="UniProtKB">
        <authorList>
            <consortium name="WormBaseParasite"/>
        </authorList>
    </citation>
    <scope>IDENTIFICATION</scope>
</reference>
<evidence type="ECO:0000256" key="5">
    <source>
        <dbReference type="ARBA" id="ARBA00022989"/>
    </source>
</evidence>
<accession>A0A915Q6I2</accession>
<dbReference type="PANTHER" id="PTHR10778:SF8">
    <property type="entry name" value="ADENOSINE 3'-PHOSPHO 5'-PHOSPHOSULFATE TRANSPORTER 2"/>
    <property type="match status" value="1"/>
</dbReference>
<feature type="transmembrane region" description="Helical" evidence="10">
    <location>
        <begin position="580"/>
        <end position="599"/>
    </location>
</feature>
<organism evidence="11 12">
    <name type="scientific">Setaria digitata</name>
    <dbReference type="NCBI Taxonomy" id="48799"/>
    <lineage>
        <taxon>Eukaryota</taxon>
        <taxon>Metazoa</taxon>
        <taxon>Ecdysozoa</taxon>
        <taxon>Nematoda</taxon>
        <taxon>Chromadorea</taxon>
        <taxon>Rhabditida</taxon>
        <taxon>Spirurina</taxon>
        <taxon>Spiruromorpha</taxon>
        <taxon>Filarioidea</taxon>
        <taxon>Setariidae</taxon>
        <taxon>Setaria</taxon>
    </lineage>
</organism>